<keyword evidence="2" id="KW-1133">Transmembrane helix</keyword>
<evidence type="ECO:0000256" key="2">
    <source>
        <dbReference type="SAM" id="Phobius"/>
    </source>
</evidence>
<keyword evidence="2" id="KW-0472">Membrane</keyword>
<sequence>MSTTLHVPAALASALTGQRACYQGAFGGTDTCDISASTDADGSATVTAQAQGLKPFETMTIAVGFTAGTFVPFDPSYLASPWGWVQGLAGLGVLGALITVIVTRVRRLGDAPGRPVIIAEYTPPAQIDALQAAVMLGRSTKAIPAEVLEQAVVGSIRIVEGERRLFGGHKLQAELVDPSRADRDGRMLLSGLFGDDPAPGAVFEFGRSDTRFSSAARSILSWADKNLTVIGLRRPVPRRQRGLPLLLSGVFGAITLVAGILALAADVSPAVPVLLFIFGIAVFIASAMLLARKPLSAEGAEVRDHLKGLQVFIEWAEADRIRMLQSPEGAERVPVDVNDPRQMLKLYESLLPYAVVFGQEKQWAQRLAVMYTAGYGATAVPYWYVGTHGFDADAFSAGIGSLSSAASSASSTSGGSGGGGSAGGGGGGGGGGGV</sequence>
<evidence type="ECO:0000256" key="1">
    <source>
        <dbReference type="SAM" id="MobiDB-lite"/>
    </source>
</evidence>
<feature type="transmembrane region" description="Helical" evidence="2">
    <location>
        <begin position="243"/>
        <end position="264"/>
    </location>
</feature>
<evidence type="ECO:0000313" key="4">
    <source>
        <dbReference type="EMBL" id="UUT34731.1"/>
    </source>
</evidence>
<evidence type="ECO:0000313" key="5">
    <source>
        <dbReference type="Proteomes" id="UP001054811"/>
    </source>
</evidence>
<feature type="domain" description="Predicted membrane protein YciQ-like C-terminal" evidence="3">
    <location>
        <begin position="120"/>
        <end position="367"/>
    </location>
</feature>
<gene>
    <name evidence="4" type="ORF">L2X98_30190</name>
</gene>
<reference evidence="4" key="1">
    <citation type="submission" date="2022-01" db="EMBL/GenBank/DDBJ databases">
        <title>Microbacterium eymi and Microbacterium rhizovicinus sp. nov., isolated from the rhizospheric soil of Elymus tsukushiensis, a plant native to the Dokdo Islands, Republic of Korea.</title>
        <authorList>
            <person name="Hwang Y.J."/>
        </authorList>
    </citation>
    <scope>NUCLEOTIDE SEQUENCE</scope>
    <source>
        <strain evidence="4">KUDC0405</strain>
    </source>
</reference>
<feature type="transmembrane region" description="Helical" evidence="2">
    <location>
        <begin position="270"/>
        <end position="291"/>
    </location>
</feature>
<keyword evidence="5" id="KW-1185">Reference proteome</keyword>
<feature type="transmembrane region" description="Helical" evidence="2">
    <location>
        <begin position="82"/>
        <end position="102"/>
    </location>
</feature>
<feature type="compositionally biased region" description="Gly residues" evidence="1">
    <location>
        <begin position="414"/>
        <end position="434"/>
    </location>
</feature>
<dbReference type="EMBL" id="CP091139">
    <property type="protein sequence ID" value="UUT34731.1"/>
    <property type="molecule type" value="Genomic_DNA"/>
</dbReference>
<dbReference type="InterPro" id="IPR048389">
    <property type="entry name" value="YciQ-like_C"/>
</dbReference>
<proteinExistence type="predicted"/>
<dbReference type="Pfam" id="PF20990">
    <property type="entry name" value="DUF2207_C"/>
    <property type="match status" value="1"/>
</dbReference>
<protein>
    <submittedName>
        <fullName evidence="4">DUF2207 domain-containing protein</fullName>
    </submittedName>
</protein>
<evidence type="ECO:0000259" key="3">
    <source>
        <dbReference type="Pfam" id="PF20990"/>
    </source>
</evidence>
<dbReference type="RefSeq" id="WP_259611257.1">
    <property type="nucleotide sequence ID" value="NZ_CP091139.2"/>
</dbReference>
<accession>A0ABY5NHZ2</accession>
<feature type="region of interest" description="Disordered" evidence="1">
    <location>
        <begin position="408"/>
        <end position="434"/>
    </location>
</feature>
<organism evidence="4 5">
    <name type="scientific">Microbacterium elymi</name>
    <dbReference type="NCBI Taxonomy" id="2909587"/>
    <lineage>
        <taxon>Bacteria</taxon>
        <taxon>Bacillati</taxon>
        <taxon>Actinomycetota</taxon>
        <taxon>Actinomycetes</taxon>
        <taxon>Micrococcales</taxon>
        <taxon>Microbacteriaceae</taxon>
        <taxon>Microbacterium</taxon>
    </lineage>
</organism>
<dbReference type="Proteomes" id="UP001054811">
    <property type="component" value="Chromosome"/>
</dbReference>
<keyword evidence="2" id="KW-0812">Transmembrane</keyword>
<name>A0ABY5NHZ2_9MICO</name>